<evidence type="ECO:0000313" key="9">
    <source>
        <dbReference type="Proteomes" id="UP001623348"/>
    </source>
</evidence>
<feature type="region of interest" description="Disordered" evidence="6">
    <location>
        <begin position="114"/>
        <end position="151"/>
    </location>
</feature>
<accession>A0ABC9WSK8</accession>
<feature type="compositionally biased region" description="Basic residues" evidence="6">
    <location>
        <begin position="116"/>
        <end position="126"/>
    </location>
</feature>
<comment type="subcellular location">
    <subcellularLocation>
        <location evidence="1 5">Endosome</location>
    </subcellularLocation>
</comment>
<dbReference type="AlphaFoldDB" id="A0ABC9WSK8"/>
<dbReference type="InterPro" id="IPR009764">
    <property type="entry name" value="OCIA_dom"/>
</dbReference>
<dbReference type="InterPro" id="IPR040187">
    <property type="entry name" value="OCAD1/2"/>
</dbReference>
<organism evidence="8 9">
    <name type="scientific">Grus japonensis</name>
    <name type="common">Japanese crane</name>
    <name type="synonym">Red-crowned crane</name>
    <dbReference type="NCBI Taxonomy" id="30415"/>
    <lineage>
        <taxon>Eukaryota</taxon>
        <taxon>Metazoa</taxon>
        <taxon>Chordata</taxon>
        <taxon>Craniata</taxon>
        <taxon>Vertebrata</taxon>
        <taxon>Euteleostomi</taxon>
        <taxon>Archelosauria</taxon>
        <taxon>Archosauria</taxon>
        <taxon>Dinosauria</taxon>
        <taxon>Saurischia</taxon>
        <taxon>Theropoda</taxon>
        <taxon>Coelurosauria</taxon>
        <taxon>Aves</taxon>
        <taxon>Neognathae</taxon>
        <taxon>Neoaves</taxon>
        <taxon>Gruiformes</taxon>
        <taxon>Gruidae</taxon>
        <taxon>Grus</taxon>
    </lineage>
</organism>
<evidence type="ECO:0000256" key="4">
    <source>
        <dbReference type="ARBA" id="ARBA00040877"/>
    </source>
</evidence>
<comment type="caution">
    <text evidence="8">The sequence shown here is derived from an EMBL/GenBank/DDBJ whole genome shotgun (WGS) entry which is preliminary data.</text>
</comment>
<comment type="function">
    <text evidence="5">Maintains stem cell potency. Increases STAT3 phosphorylation and controls ERK phosphorylation. May act as a scaffold, increasing STAT3 recruitment onto endosomes.</text>
</comment>
<comment type="domain">
    <text evidence="5">The OCIA domain is necessary and sufficient for endosomal localization.</text>
</comment>
<evidence type="ECO:0000256" key="2">
    <source>
        <dbReference type="ARBA" id="ARBA00022753"/>
    </source>
</evidence>
<sequence>MEAGQGPGGGEVGDSAEREVPKPYVPTEEERRLLKECAEESARYRAFPLAAVSMLATSFLIRKGVLRDSSRFGSFTKVAFAGMCGYLAGKISYLPICSEKFKKLKDSPIGDVLRQAQRHSSHNRSSRKSEFSDMPSQSFTESSSPRAGFPLSSTYSDDYSSTDRALSSYEPVPFSASLNESSPTGITDYTVQDPAPVPEESRKKKGITYEELRNKHRETYEVMLPPKAETPSKFSQEKPVKEVKVNKYGDTWDESTSFPPGDLFPSWIESSPEEKDLWVLLSKKLNTTQQLALATQKANCILGCIKRSVTSRLREGILPLYSALVRPHLEYCVQLWGPQYKRDMELLEQVQRSAMKLIRGLERLSYEDRLRELGLFSLEKALGRPN</sequence>
<evidence type="ECO:0000256" key="1">
    <source>
        <dbReference type="ARBA" id="ARBA00004177"/>
    </source>
</evidence>
<feature type="domain" description="OCIA" evidence="7">
    <location>
        <begin position="24"/>
        <end position="108"/>
    </location>
</feature>
<comment type="subunit">
    <text evidence="5">Interacts with STAT3.</text>
</comment>
<dbReference type="PANTHER" id="PTHR13336:SF4">
    <property type="entry name" value="OCIA DOMAIN-CONTAINING PROTEIN 1"/>
    <property type="match status" value="1"/>
</dbReference>
<dbReference type="Pfam" id="PF07051">
    <property type="entry name" value="OCIA"/>
    <property type="match status" value="1"/>
</dbReference>
<protein>
    <recommendedName>
        <fullName evidence="4 5">OCIA domain-containing protein 1</fullName>
    </recommendedName>
</protein>
<comment type="similarity">
    <text evidence="3 5">Belongs to the OCIAD1 family.</text>
</comment>
<dbReference type="EMBL" id="BAAFJT010000004">
    <property type="protein sequence ID" value="GAB0188429.1"/>
    <property type="molecule type" value="Genomic_DNA"/>
</dbReference>
<feature type="region of interest" description="Disordered" evidence="6">
    <location>
        <begin position="174"/>
        <end position="207"/>
    </location>
</feature>
<dbReference type="PANTHER" id="PTHR13336">
    <property type="entry name" value="OVARIAN CARCINOMA IMMUNOREACTIVE ANTIGEN"/>
    <property type="match status" value="1"/>
</dbReference>
<keyword evidence="9" id="KW-1185">Reference proteome</keyword>
<evidence type="ECO:0000313" key="8">
    <source>
        <dbReference type="EMBL" id="GAB0188429.1"/>
    </source>
</evidence>
<proteinExistence type="inferred from homology"/>
<gene>
    <name evidence="8" type="ORF">GRJ2_001308200</name>
</gene>
<dbReference type="Proteomes" id="UP001623348">
    <property type="component" value="Unassembled WGS sequence"/>
</dbReference>
<evidence type="ECO:0000256" key="5">
    <source>
        <dbReference type="RuleBase" id="RU369066"/>
    </source>
</evidence>
<evidence type="ECO:0000256" key="3">
    <source>
        <dbReference type="ARBA" id="ARBA00037952"/>
    </source>
</evidence>
<feature type="compositionally biased region" description="Polar residues" evidence="6">
    <location>
        <begin position="134"/>
        <end position="145"/>
    </location>
</feature>
<keyword evidence="2 5" id="KW-0967">Endosome</keyword>
<reference evidence="8 9" key="1">
    <citation type="submission" date="2024-06" db="EMBL/GenBank/DDBJ databases">
        <title>The draft genome of Grus japonensis, version 3.</title>
        <authorList>
            <person name="Nabeshima K."/>
            <person name="Suzuki S."/>
            <person name="Onuma M."/>
        </authorList>
    </citation>
    <scope>NUCLEOTIDE SEQUENCE [LARGE SCALE GENOMIC DNA]</scope>
    <source>
        <strain evidence="8 9">451A</strain>
    </source>
</reference>
<feature type="region of interest" description="Disordered" evidence="6">
    <location>
        <begin position="1"/>
        <end position="25"/>
    </location>
</feature>
<evidence type="ECO:0000256" key="6">
    <source>
        <dbReference type="SAM" id="MobiDB-lite"/>
    </source>
</evidence>
<feature type="compositionally biased region" description="Gly residues" evidence="6">
    <location>
        <begin position="1"/>
        <end position="12"/>
    </location>
</feature>
<dbReference type="GO" id="GO:0005768">
    <property type="term" value="C:endosome"/>
    <property type="evidence" value="ECO:0007669"/>
    <property type="project" value="UniProtKB-SubCell"/>
</dbReference>
<evidence type="ECO:0000259" key="7">
    <source>
        <dbReference type="Pfam" id="PF07051"/>
    </source>
</evidence>
<dbReference type="GO" id="GO:2000736">
    <property type="term" value="P:regulation of stem cell differentiation"/>
    <property type="evidence" value="ECO:0007669"/>
    <property type="project" value="UniProtKB-UniRule"/>
</dbReference>
<name>A0ABC9WSK8_GRUJA</name>
<feature type="compositionally biased region" description="Polar residues" evidence="6">
    <location>
        <begin position="176"/>
        <end position="190"/>
    </location>
</feature>